<feature type="transmembrane region" description="Helical" evidence="5">
    <location>
        <begin position="17"/>
        <end position="42"/>
    </location>
</feature>
<dbReference type="EMBL" id="JACGWX010000005">
    <property type="protein sequence ID" value="MBA8848456.1"/>
    <property type="molecule type" value="Genomic_DNA"/>
</dbReference>
<feature type="transmembrane region" description="Helical" evidence="5">
    <location>
        <begin position="202"/>
        <end position="224"/>
    </location>
</feature>
<comment type="caution">
    <text evidence="7">The sequence shown here is derived from an EMBL/GenBank/DDBJ whole genome shotgun (WGS) entry which is preliminary data.</text>
</comment>
<dbReference type="SUPFAM" id="SSF103473">
    <property type="entry name" value="MFS general substrate transporter"/>
    <property type="match status" value="1"/>
</dbReference>
<evidence type="ECO:0000313" key="8">
    <source>
        <dbReference type="Proteomes" id="UP000585905"/>
    </source>
</evidence>
<feature type="transmembrane region" description="Helical" evidence="5">
    <location>
        <begin position="230"/>
        <end position="248"/>
    </location>
</feature>
<feature type="transmembrane region" description="Helical" evidence="5">
    <location>
        <begin position="362"/>
        <end position="380"/>
    </location>
</feature>
<accession>A0A839EB63</accession>
<evidence type="ECO:0000256" key="2">
    <source>
        <dbReference type="ARBA" id="ARBA00022692"/>
    </source>
</evidence>
<evidence type="ECO:0000256" key="4">
    <source>
        <dbReference type="ARBA" id="ARBA00023136"/>
    </source>
</evidence>
<evidence type="ECO:0000259" key="6">
    <source>
        <dbReference type="PROSITE" id="PS50850"/>
    </source>
</evidence>
<sequence>MPAGAYLYGRLGPQTQLWLSTAVFLVGVTTTVTAVSMTMLIAGLAIRGLAAGLLAGLGLGVLSGIYEEPVDRERAFGLFALMWVVPSLIGPLINSAILLSVGWRPAMAWPAILLLIGRALVSRSLRRVVLDRPDAPPVLAGMPWFLVIAAGLVVAQVTVVVGSPLVLAAALVAVAAVLVVAFRRAVSSTTPARRRTQSGGWALALTCAGYFGVGAIVPLIAVVIIDPSGVLAAALVALGPLAWALLSAGRVGPRLSTSSARIIAAAGFPLAAGLAAAGALQAEEGVAGAVLLGAAVLVAGAAMGVIYPRIMTLAFVGFRESSSITRAHGGVVLSLSEDVGTAVGATVLAGLGGVLVTTGAEAVAILLGAVALGLGAFWAMSSRGAVWEADDAPGEATVRDRTQ</sequence>
<feature type="transmembrane region" description="Helical" evidence="5">
    <location>
        <begin position="48"/>
        <end position="66"/>
    </location>
</feature>
<dbReference type="Gene3D" id="1.20.1250.20">
    <property type="entry name" value="MFS general substrate transporter like domains"/>
    <property type="match status" value="1"/>
</dbReference>
<comment type="subcellular location">
    <subcellularLocation>
        <location evidence="1">Cell membrane</location>
        <topology evidence="1">Multi-pass membrane protein</topology>
    </subcellularLocation>
</comment>
<dbReference type="Proteomes" id="UP000585905">
    <property type="component" value="Unassembled WGS sequence"/>
</dbReference>
<dbReference type="InterPro" id="IPR036259">
    <property type="entry name" value="MFS_trans_sf"/>
</dbReference>
<organism evidence="7 8">
    <name type="scientific">Microcella alkalica</name>
    <dbReference type="NCBI Taxonomy" id="355930"/>
    <lineage>
        <taxon>Bacteria</taxon>
        <taxon>Bacillati</taxon>
        <taxon>Actinomycetota</taxon>
        <taxon>Actinomycetes</taxon>
        <taxon>Micrococcales</taxon>
        <taxon>Microbacteriaceae</taxon>
        <taxon>Microcella</taxon>
    </lineage>
</organism>
<reference evidence="7 8" key="1">
    <citation type="submission" date="2020-07" db="EMBL/GenBank/DDBJ databases">
        <title>Sequencing the genomes of 1000 actinobacteria strains.</title>
        <authorList>
            <person name="Klenk H.-P."/>
        </authorList>
    </citation>
    <scope>NUCLEOTIDE SEQUENCE [LARGE SCALE GENOMIC DNA]</scope>
    <source>
        <strain evidence="7 8">DSM 19663</strain>
    </source>
</reference>
<protein>
    <recommendedName>
        <fullName evidence="6">Major facilitator superfamily (MFS) profile domain-containing protein</fullName>
    </recommendedName>
</protein>
<evidence type="ECO:0000313" key="7">
    <source>
        <dbReference type="EMBL" id="MBA8848456.1"/>
    </source>
</evidence>
<feature type="transmembrane region" description="Helical" evidence="5">
    <location>
        <begin position="78"/>
        <end position="101"/>
    </location>
</feature>
<proteinExistence type="predicted"/>
<evidence type="ECO:0000256" key="3">
    <source>
        <dbReference type="ARBA" id="ARBA00022989"/>
    </source>
</evidence>
<feature type="transmembrane region" description="Helical" evidence="5">
    <location>
        <begin position="137"/>
        <end position="159"/>
    </location>
</feature>
<feature type="transmembrane region" description="Helical" evidence="5">
    <location>
        <begin position="260"/>
        <end position="280"/>
    </location>
</feature>
<evidence type="ECO:0000256" key="1">
    <source>
        <dbReference type="ARBA" id="ARBA00004651"/>
    </source>
</evidence>
<keyword evidence="2 5" id="KW-0812">Transmembrane</keyword>
<dbReference type="GO" id="GO:0005886">
    <property type="term" value="C:plasma membrane"/>
    <property type="evidence" value="ECO:0007669"/>
    <property type="project" value="UniProtKB-SubCell"/>
</dbReference>
<dbReference type="AlphaFoldDB" id="A0A839EB63"/>
<gene>
    <name evidence="7" type="ORF">FHX53_002060</name>
</gene>
<dbReference type="PROSITE" id="PS50850">
    <property type="entry name" value="MFS"/>
    <property type="match status" value="1"/>
</dbReference>
<evidence type="ECO:0000256" key="5">
    <source>
        <dbReference type="SAM" id="Phobius"/>
    </source>
</evidence>
<dbReference type="InterPro" id="IPR020846">
    <property type="entry name" value="MFS_dom"/>
</dbReference>
<dbReference type="GO" id="GO:0022857">
    <property type="term" value="F:transmembrane transporter activity"/>
    <property type="evidence" value="ECO:0007669"/>
    <property type="project" value="InterPro"/>
</dbReference>
<keyword evidence="8" id="KW-1185">Reference proteome</keyword>
<keyword evidence="3 5" id="KW-1133">Transmembrane helix</keyword>
<feature type="transmembrane region" description="Helical" evidence="5">
    <location>
        <begin position="331"/>
        <end position="356"/>
    </location>
</feature>
<name>A0A839EB63_9MICO</name>
<feature type="transmembrane region" description="Helical" evidence="5">
    <location>
        <begin position="286"/>
        <end position="310"/>
    </location>
</feature>
<feature type="transmembrane region" description="Helical" evidence="5">
    <location>
        <begin position="165"/>
        <end position="182"/>
    </location>
</feature>
<keyword evidence="4 5" id="KW-0472">Membrane</keyword>
<feature type="domain" description="Major facilitator superfamily (MFS) profile" evidence="6">
    <location>
        <begin position="1"/>
        <end position="385"/>
    </location>
</feature>
<feature type="transmembrane region" description="Helical" evidence="5">
    <location>
        <begin position="107"/>
        <end position="125"/>
    </location>
</feature>